<gene>
    <name evidence="4" type="ORF">GIB67_041795</name>
</gene>
<dbReference type="Proteomes" id="UP000541444">
    <property type="component" value="Unassembled WGS sequence"/>
</dbReference>
<dbReference type="InterPro" id="IPR002885">
    <property type="entry name" value="PPR_rpt"/>
</dbReference>
<dbReference type="PANTHER" id="PTHR47941">
    <property type="entry name" value="PENTATRICOPEPTIDE REPEAT-CONTAINING PROTEIN 3, MITOCHONDRIAL"/>
    <property type="match status" value="1"/>
</dbReference>
<organism evidence="4 5">
    <name type="scientific">Kingdonia uniflora</name>
    <dbReference type="NCBI Taxonomy" id="39325"/>
    <lineage>
        <taxon>Eukaryota</taxon>
        <taxon>Viridiplantae</taxon>
        <taxon>Streptophyta</taxon>
        <taxon>Embryophyta</taxon>
        <taxon>Tracheophyta</taxon>
        <taxon>Spermatophyta</taxon>
        <taxon>Magnoliopsida</taxon>
        <taxon>Ranunculales</taxon>
        <taxon>Circaeasteraceae</taxon>
        <taxon>Kingdonia</taxon>
    </lineage>
</organism>
<feature type="repeat" description="PPR" evidence="3">
    <location>
        <begin position="255"/>
        <end position="289"/>
    </location>
</feature>
<feature type="repeat" description="PPR" evidence="3">
    <location>
        <begin position="429"/>
        <end position="463"/>
    </location>
</feature>
<dbReference type="Pfam" id="PF13041">
    <property type="entry name" value="PPR_2"/>
    <property type="match status" value="2"/>
</dbReference>
<reference evidence="4 5" key="1">
    <citation type="journal article" date="2020" name="IScience">
        <title>Genome Sequencing of the Endangered Kingdonia uniflora (Circaeasteraceae, Ranunculales) Reveals Potential Mechanisms of Evolutionary Specialization.</title>
        <authorList>
            <person name="Sun Y."/>
            <person name="Deng T."/>
            <person name="Zhang A."/>
            <person name="Moore M.J."/>
            <person name="Landis J.B."/>
            <person name="Lin N."/>
            <person name="Zhang H."/>
            <person name="Zhang X."/>
            <person name="Huang J."/>
            <person name="Zhang X."/>
            <person name="Sun H."/>
            <person name="Wang H."/>
        </authorList>
    </citation>
    <scope>NUCLEOTIDE SEQUENCE [LARGE SCALE GENOMIC DNA]</scope>
    <source>
        <strain evidence="4">TB1705</strain>
        <tissue evidence="4">Leaf</tissue>
    </source>
</reference>
<evidence type="ECO:0000256" key="3">
    <source>
        <dbReference type="PROSITE-ProRule" id="PRU00708"/>
    </source>
</evidence>
<evidence type="ECO:0000256" key="1">
    <source>
        <dbReference type="ARBA" id="ARBA00007626"/>
    </source>
</evidence>
<dbReference type="PROSITE" id="PS51375">
    <property type="entry name" value="PPR"/>
    <property type="match status" value="5"/>
</dbReference>
<sequence length="652" mass="73509">MKPSAKLISKLLISSSNHTKPTRSWHPLLEQKLHQINCRNSLNPLLVAQVIDPFLLDHHSLALGFFNWASQQPGYTHTSNTYQSLLKSLSISRQFNSVEKVLKQVKTQRIVLDLEVYRSIIASHIICKKPYNAFLVFNGLGVGIRELGIGLCNSLLAALASDEFIQYGLKVFDEMRVRGVGLSTVGFGVFIGRYCRNVELERILRMIEEVVTEGVSGINGSVVALLIVDGLCRVSRVAEADWVLDELRIRSCKPDFMAYRIVAEALRLLGRVEEAEKVLKRKRKLGVAPRIGDYREFLFCLISERRIQEAKELGEVIIDGNFPIDNDVLNVLIGSISAIDPDSAISFCKFMIEKNTFPTLLTLNNLSRNLCKNGKVDEMLEVFGFLSSKDYFSDLESYNVMVSFLCKAGRVKETYGVLQEMRKKGFDPDVSSYNSLMEACCREDLVRPAKRLWDEMFSSGCRGNLKTYNILIRKFSETGEVEEACRLFYHMLEKEVTPDPTTYTFLLEGLCREAKIETACVIFNKSIEKDVALAKTIFTTFVSSLCKEGNYVSASKVIRSFAPNLENQYCHVVLLKTLADAGEVRMAMEHIQWVGEHSSSTLQAISTELIASLSCSLKPEPILQLLHWIQEKVLLSDSGTWTDLCKNGSFTR</sequence>
<keyword evidence="5" id="KW-1185">Reference proteome</keyword>
<comment type="caution">
    <text evidence="4">The sequence shown here is derived from an EMBL/GenBank/DDBJ whole genome shotgun (WGS) entry which is preliminary data.</text>
</comment>
<dbReference type="Gene3D" id="1.25.40.10">
    <property type="entry name" value="Tetratricopeptide repeat domain"/>
    <property type="match status" value="5"/>
</dbReference>
<dbReference type="NCBIfam" id="TIGR00756">
    <property type="entry name" value="PPR"/>
    <property type="match status" value="3"/>
</dbReference>
<dbReference type="EMBL" id="JACGCM010002618">
    <property type="protein sequence ID" value="KAF6137922.1"/>
    <property type="molecule type" value="Genomic_DNA"/>
</dbReference>
<feature type="repeat" description="PPR" evidence="3">
    <location>
        <begin position="464"/>
        <end position="498"/>
    </location>
</feature>
<accession>A0A7J7L5S2</accession>
<evidence type="ECO:0008006" key="6">
    <source>
        <dbReference type="Google" id="ProtNLM"/>
    </source>
</evidence>
<feature type="repeat" description="PPR" evidence="3">
    <location>
        <begin position="394"/>
        <end position="428"/>
    </location>
</feature>
<evidence type="ECO:0000313" key="5">
    <source>
        <dbReference type="Proteomes" id="UP000541444"/>
    </source>
</evidence>
<protein>
    <recommendedName>
        <fullName evidence="6">Pentatricopeptide repeat-containing protein</fullName>
    </recommendedName>
</protein>
<dbReference type="InterPro" id="IPR011990">
    <property type="entry name" value="TPR-like_helical_dom_sf"/>
</dbReference>
<keyword evidence="2" id="KW-0677">Repeat</keyword>
<feature type="repeat" description="PPR" evidence="3">
    <location>
        <begin position="499"/>
        <end position="533"/>
    </location>
</feature>
<comment type="similarity">
    <text evidence="1">Belongs to the PPR family. P subfamily.</text>
</comment>
<evidence type="ECO:0000313" key="4">
    <source>
        <dbReference type="EMBL" id="KAF6137922.1"/>
    </source>
</evidence>
<proteinExistence type="inferred from homology"/>
<dbReference type="Pfam" id="PF01535">
    <property type="entry name" value="PPR"/>
    <property type="match status" value="2"/>
</dbReference>
<name>A0A7J7L5S2_9MAGN</name>
<dbReference type="AlphaFoldDB" id="A0A7J7L5S2"/>
<dbReference type="OrthoDB" id="185373at2759"/>
<evidence type="ECO:0000256" key="2">
    <source>
        <dbReference type="ARBA" id="ARBA00022737"/>
    </source>
</evidence>